<dbReference type="EMBL" id="BMJM01000006">
    <property type="protein sequence ID" value="GGE14533.1"/>
    <property type="molecule type" value="Genomic_DNA"/>
</dbReference>
<proteinExistence type="predicted"/>
<dbReference type="Proteomes" id="UP000635071">
    <property type="component" value="Unassembled WGS sequence"/>
</dbReference>
<dbReference type="Pfam" id="PF02585">
    <property type="entry name" value="PIG-L"/>
    <property type="match status" value="1"/>
</dbReference>
<reference evidence="1" key="1">
    <citation type="journal article" date="2014" name="Int. J. Syst. Evol. Microbiol.">
        <title>Complete genome sequence of Corynebacterium casei LMG S-19264T (=DSM 44701T), isolated from a smear-ripened cheese.</title>
        <authorList>
            <consortium name="US DOE Joint Genome Institute (JGI-PGF)"/>
            <person name="Walter F."/>
            <person name="Albersmeier A."/>
            <person name="Kalinowski J."/>
            <person name="Ruckert C."/>
        </authorList>
    </citation>
    <scope>NUCLEOTIDE SEQUENCE</scope>
    <source>
        <strain evidence="1">CGMCC 1.15519</strain>
    </source>
</reference>
<dbReference type="InterPro" id="IPR024078">
    <property type="entry name" value="LmbE-like_dom_sf"/>
</dbReference>
<dbReference type="InterPro" id="IPR003737">
    <property type="entry name" value="GlcNAc_PI_deacetylase-related"/>
</dbReference>
<gene>
    <name evidence="1" type="ORF">GCM10011529_21180</name>
</gene>
<protein>
    <submittedName>
        <fullName evidence="1">PIG-L domain-containing protein</fullName>
    </submittedName>
</protein>
<dbReference type="RefSeq" id="WP_188762910.1">
    <property type="nucleotide sequence ID" value="NZ_BMJM01000006.1"/>
</dbReference>
<comment type="caution">
    <text evidence="1">The sequence shown here is derived from an EMBL/GenBank/DDBJ whole genome shotgun (WGS) entry which is preliminary data.</text>
</comment>
<name>A0A917E8S8_9SPHN</name>
<dbReference type="SUPFAM" id="SSF102588">
    <property type="entry name" value="LmbE-like"/>
    <property type="match status" value="1"/>
</dbReference>
<evidence type="ECO:0000313" key="1">
    <source>
        <dbReference type="EMBL" id="GGE14533.1"/>
    </source>
</evidence>
<dbReference type="AlphaFoldDB" id="A0A917E8S8"/>
<reference evidence="1" key="2">
    <citation type="submission" date="2020-09" db="EMBL/GenBank/DDBJ databases">
        <authorList>
            <person name="Sun Q."/>
            <person name="Zhou Y."/>
        </authorList>
    </citation>
    <scope>NUCLEOTIDE SEQUENCE</scope>
    <source>
        <strain evidence="1">CGMCC 1.15519</strain>
    </source>
</reference>
<dbReference type="GO" id="GO:0016811">
    <property type="term" value="F:hydrolase activity, acting on carbon-nitrogen (but not peptide) bonds, in linear amides"/>
    <property type="evidence" value="ECO:0007669"/>
    <property type="project" value="TreeGrafter"/>
</dbReference>
<dbReference type="PANTHER" id="PTHR12993:SF29">
    <property type="entry name" value="BLR3841 PROTEIN"/>
    <property type="match status" value="1"/>
</dbReference>
<accession>A0A917E8S8</accession>
<dbReference type="Gene3D" id="3.40.50.10320">
    <property type="entry name" value="LmbE-like"/>
    <property type="match status" value="1"/>
</dbReference>
<organism evidence="1 2">
    <name type="scientific">Sandarakinorhabdus glacialis</name>
    <dbReference type="NCBI Taxonomy" id="1614636"/>
    <lineage>
        <taxon>Bacteria</taxon>
        <taxon>Pseudomonadati</taxon>
        <taxon>Pseudomonadota</taxon>
        <taxon>Alphaproteobacteria</taxon>
        <taxon>Sphingomonadales</taxon>
        <taxon>Sphingosinicellaceae</taxon>
        <taxon>Sandarakinorhabdus</taxon>
    </lineage>
</organism>
<evidence type="ECO:0000313" key="2">
    <source>
        <dbReference type="Proteomes" id="UP000635071"/>
    </source>
</evidence>
<keyword evidence="2" id="KW-1185">Reference proteome</keyword>
<sequence length="225" mass="23941">MIDRIARALVLAPHPDDEVLGVGGVMARLANLGARVEVAIVTEGKPPQYSAEQVAAVRAEAGAAHARLGIAHTHYLGLPAAGLDRLPHAELNRAIGDLVVAVRPDTLFVPFPGDIHRDHQLVFEAAMVAARPAGPVYPLRILAYETLSETNWNAPFLTPAFTPNVFIDIADTLETKLAAFAAFASQVRAFPAERSVEALSALARLRGATVHRAAAEAFVLVREVG</sequence>
<dbReference type="PANTHER" id="PTHR12993">
    <property type="entry name" value="N-ACETYLGLUCOSAMINYL-PHOSPHATIDYLINOSITOL DE-N-ACETYLASE-RELATED"/>
    <property type="match status" value="1"/>
</dbReference>